<keyword evidence="1" id="KW-1185">Reference proteome</keyword>
<proteinExistence type="predicted"/>
<dbReference type="AlphaFoldDB" id="A0A6P8Z0L7"/>
<dbReference type="GeneID" id="117646380"/>
<organism evidence="2">
    <name type="scientific">Thrips palmi</name>
    <name type="common">Melon thrips</name>
    <dbReference type="NCBI Taxonomy" id="161013"/>
    <lineage>
        <taxon>Eukaryota</taxon>
        <taxon>Metazoa</taxon>
        <taxon>Ecdysozoa</taxon>
        <taxon>Arthropoda</taxon>
        <taxon>Hexapoda</taxon>
        <taxon>Insecta</taxon>
        <taxon>Pterygota</taxon>
        <taxon>Neoptera</taxon>
        <taxon>Paraneoptera</taxon>
        <taxon>Thysanoptera</taxon>
        <taxon>Terebrantia</taxon>
        <taxon>Thripoidea</taxon>
        <taxon>Thripidae</taxon>
        <taxon>Thrips</taxon>
    </lineage>
</organism>
<gene>
    <name evidence="2" type="primary">LOC117646380</name>
</gene>
<reference evidence="2" key="1">
    <citation type="submission" date="2025-08" db="UniProtKB">
        <authorList>
            <consortium name="RefSeq"/>
        </authorList>
    </citation>
    <scope>IDENTIFICATION</scope>
    <source>
        <tissue evidence="2">Total insect</tissue>
    </source>
</reference>
<dbReference type="KEGG" id="tpal:117646380"/>
<evidence type="ECO:0000313" key="1">
    <source>
        <dbReference type="Proteomes" id="UP000515158"/>
    </source>
</evidence>
<dbReference type="InParanoid" id="A0A6P8Z0L7"/>
<protein>
    <submittedName>
        <fullName evidence="2">Uncharacterized protein LOC117646380</fullName>
    </submittedName>
</protein>
<sequence>MFPDPEDSTGRYVADLRAVLRSNPKLHVAGPRVCDECRQNGCFRKLQCASCWVDGRQVPVRRRDYPGSSVGLFGLYSHDSDEPCDLHTGRRVWAKLEEPHEDGQL</sequence>
<dbReference type="RefSeq" id="XP_034243156.1">
    <property type="nucleotide sequence ID" value="XM_034387265.1"/>
</dbReference>
<accession>A0A6P8Z0L7</accession>
<evidence type="ECO:0000313" key="2">
    <source>
        <dbReference type="RefSeq" id="XP_034243156.1"/>
    </source>
</evidence>
<dbReference type="Proteomes" id="UP000515158">
    <property type="component" value="Unplaced"/>
</dbReference>
<name>A0A6P8Z0L7_THRPL</name>